<gene>
    <name evidence="2" type="ORF">HMPREF1534_01017</name>
</gene>
<dbReference type="HOGENOM" id="CLU_2646951_0_0_10"/>
<dbReference type="eggNOG" id="ENOG502ZY8T">
    <property type="taxonomic scope" value="Bacteria"/>
</dbReference>
<proteinExistence type="predicted"/>
<keyword evidence="3" id="KW-1185">Reference proteome</keyword>
<evidence type="ECO:0000313" key="3">
    <source>
        <dbReference type="Proteomes" id="UP000017831"/>
    </source>
</evidence>
<keyword evidence="1" id="KW-0472">Membrane</keyword>
<evidence type="ECO:0000256" key="1">
    <source>
        <dbReference type="SAM" id="Phobius"/>
    </source>
</evidence>
<accession>U6RM34</accession>
<feature type="transmembrane region" description="Helical" evidence="1">
    <location>
        <begin position="56"/>
        <end position="75"/>
    </location>
</feature>
<dbReference type="STRING" id="1121098.HMPREF1534_01017"/>
<organism evidence="2 3">
    <name type="scientific">Phocaeicola massiliensis B84634 = Timone 84634 = DSM 17679 = JCM 13223</name>
    <dbReference type="NCBI Taxonomy" id="1121098"/>
    <lineage>
        <taxon>Bacteria</taxon>
        <taxon>Pseudomonadati</taxon>
        <taxon>Bacteroidota</taxon>
        <taxon>Bacteroidia</taxon>
        <taxon>Bacteroidales</taxon>
        <taxon>Bacteroidaceae</taxon>
        <taxon>Phocaeicola</taxon>
    </lineage>
</organism>
<reference evidence="2 3" key="1">
    <citation type="submission" date="2013-04" db="EMBL/GenBank/DDBJ databases">
        <title>The Genome Sequence of Bacteroides massiliensis DSM 17679.</title>
        <authorList>
            <consortium name="The Broad Institute Genomics Platform"/>
            <person name="Earl A."/>
            <person name="Ward D."/>
            <person name="Feldgarden M."/>
            <person name="Gevers D."/>
            <person name="Martens E."/>
            <person name="Fenner L."/>
            <person name="Roux V."/>
            <person name="Mallet M.N."/>
            <person name="Raoult D."/>
            <person name="Walker B."/>
            <person name="Young S."/>
            <person name="Zeng Q."/>
            <person name="Gargeya S."/>
            <person name="Fitzgerald M."/>
            <person name="Haas B."/>
            <person name="Abouelleil A."/>
            <person name="Allen A.W."/>
            <person name="Alvarado L."/>
            <person name="Arachchi H.M."/>
            <person name="Berlin A.M."/>
            <person name="Chapman S.B."/>
            <person name="Gainer-Dewar J."/>
            <person name="Goldberg J."/>
            <person name="Griggs A."/>
            <person name="Gujja S."/>
            <person name="Hansen M."/>
            <person name="Howarth C."/>
            <person name="Imamovic A."/>
            <person name="Ireland A."/>
            <person name="Larimer J."/>
            <person name="McCowan C."/>
            <person name="Murphy C."/>
            <person name="Pearson M."/>
            <person name="Poon T.W."/>
            <person name="Priest M."/>
            <person name="Roberts A."/>
            <person name="Saif S."/>
            <person name="Shea T."/>
            <person name="Sisk P."/>
            <person name="Sykes S."/>
            <person name="Wortman J."/>
            <person name="Nusbaum C."/>
            <person name="Birren B."/>
        </authorList>
    </citation>
    <scope>NUCLEOTIDE SEQUENCE [LARGE SCALE GENOMIC DNA]</scope>
    <source>
        <strain evidence="3">B84634 / Timone 84634 / DSM 17679 / JCM 13223</strain>
    </source>
</reference>
<comment type="caution">
    <text evidence="2">The sequence shown here is derived from an EMBL/GenBank/DDBJ whole genome shotgun (WGS) entry which is preliminary data.</text>
</comment>
<keyword evidence="1" id="KW-1133">Transmembrane helix</keyword>
<protein>
    <submittedName>
        <fullName evidence="2">Uncharacterized protein</fullName>
    </submittedName>
</protein>
<dbReference type="Proteomes" id="UP000017831">
    <property type="component" value="Unassembled WGS sequence"/>
</dbReference>
<keyword evidence="1" id="KW-0812">Transmembrane</keyword>
<evidence type="ECO:0000313" key="2">
    <source>
        <dbReference type="EMBL" id="EOA56826.1"/>
    </source>
</evidence>
<dbReference type="EMBL" id="AQHY01000010">
    <property type="protein sequence ID" value="EOA56826.1"/>
    <property type="molecule type" value="Genomic_DNA"/>
</dbReference>
<sequence length="76" mass="8664">MERFIYLIINFSIWIIVVWTIVPIIIDDLTIDSIIARLGLGSACIANLFQKKKKINISLFIVSIVLIITATIIKIY</sequence>
<dbReference type="AlphaFoldDB" id="U6RM34"/>
<feature type="transmembrane region" description="Helical" evidence="1">
    <location>
        <begin position="7"/>
        <end position="25"/>
    </location>
</feature>
<name>U6RM34_9BACT</name>